<feature type="compositionally biased region" description="Basic and acidic residues" evidence="1">
    <location>
        <begin position="136"/>
        <end position="151"/>
    </location>
</feature>
<feature type="region of interest" description="Disordered" evidence="1">
    <location>
        <begin position="122"/>
        <end position="151"/>
    </location>
</feature>
<dbReference type="EMBL" id="JARKNE010000003">
    <property type="protein sequence ID" value="KAK5838961.1"/>
    <property type="molecule type" value="Genomic_DNA"/>
</dbReference>
<comment type="caution">
    <text evidence="3">The sequence shown here is derived from an EMBL/GenBank/DDBJ whole genome shotgun (WGS) entry which is preliminary data.</text>
</comment>
<dbReference type="InterPro" id="IPR044824">
    <property type="entry name" value="MAIN-like"/>
</dbReference>
<proteinExistence type="predicted"/>
<protein>
    <recommendedName>
        <fullName evidence="2">Aminotransferase-like plant mobile domain-containing protein</fullName>
    </recommendedName>
</protein>
<feature type="compositionally biased region" description="Acidic residues" evidence="1">
    <location>
        <begin position="126"/>
        <end position="135"/>
    </location>
</feature>
<evidence type="ECO:0000313" key="4">
    <source>
        <dbReference type="Proteomes" id="UP001358586"/>
    </source>
</evidence>
<keyword evidence="4" id="KW-1185">Reference proteome</keyword>
<organism evidence="3 4">
    <name type="scientific">Gossypium arboreum</name>
    <name type="common">Tree cotton</name>
    <name type="synonym">Gossypium nanking</name>
    <dbReference type="NCBI Taxonomy" id="29729"/>
    <lineage>
        <taxon>Eukaryota</taxon>
        <taxon>Viridiplantae</taxon>
        <taxon>Streptophyta</taxon>
        <taxon>Embryophyta</taxon>
        <taxon>Tracheophyta</taxon>
        <taxon>Spermatophyta</taxon>
        <taxon>Magnoliopsida</taxon>
        <taxon>eudicotyledons</taxon>
        <taxon>Gunneridae</taxon>
        <taxon>Pentapetalae</taxon>
        <taxon>rosids</taxon>
        <taxon>malvids</taxon>
        <taxon>Malvales</taxon>
        <taxon>Malvaceae</taxon>
        <taxon>Malvoideae</taxon>
        <taxon>Gossypium</taxon>
    </lineage>
</organism>
<accession>A0ABR0QI18</accession>
<reference evidence="3 4" key="1">
    <citation type="submission" date="2023-03" db="EMBL/GenBank/DDBJ databases">
        <title>WGS of Gossypium arboreum.</title>
        <authorList>
            <person name="Yu D."/>
        </authorList>
    </citation>
    <scope>NUCLEOTIDE SEQUENCE [LARGE SCALE GENOMIC DNA]</scope>
    <source>
        <tissue evidence="3">Leaf</tissue>
    </source>
</reference>
<sequence length="151" mass="17284">MGFGTATLIRMFELRANLISALVERWRLETYTFHLSCGECIITLEDVALQLGLQVDDVPITELRNDSCALKFQSYASYPDMPCSGSDYQQPRPSTMVDMFSSKPSDQIFWIYDFLSYFDTPQSSSMDDENAGSDEENIKLPIDHCEQPRRQ</sequence>
<dbReference type="InterPro" id="IPR019557">
    <property type="entry name" value="AminoTfrase-like_pln_mobile"/>
</dbReference>
<dbReference type="Pfam" id="PF10536">
    <property type="entry name" value="PMD"/>
    <property type="match status" value="1"/>
</dbReference>
<name>A0ABR0QI18_GOSAR</name>
<dbReference type="PANTHER" id="PTHR46033:SF8">
    <property type="entry name" value="PROTEIN MAINTENANCE OF MERISTEMS-LIKE"/>
    <property type="match status" value="1"/>
</dbReference>
<gene>
    <name evidence="3" type="ORF">PVK06_007711</name>
</gene>
<dbReference type="Proteomes" id="UP001358586">
    <property type="component" value="Chromosome 3"/>
</dbReference>
<evidence type="ECO:0000256" key="1">
    <source>
        <dbReference type="SAM" id="MobiDB-lite"/>
    </source>
</evidence>
<feature type="domain" description="Aminotransferase-like plant mobile" evidence="2">
    <location>
        <begin position="2"/>
        <end position="121"/>
    </location>
</feature>
<evidence type="ECO:0000259" key="2">
    <source>
        <dbReference type="Pfam" id="PF10536"/>
    </source>
</evidence>
<dbReference type="PANTHER" id="PTHR46033">
    <property type="entry name" value="PROTEIN MAIN-LIKE 2"/>
    <property type="match status" value="1"/>
</dbReference>
<evidence type="ECO:0000313" key="3">
    <source>
        <dbReference type="EMBL" id="KAK5838961.1"/>
    </source>
</evidence>